<keyword evidence="2" id="KW-1185">Reference proteome</keyword>
<dbReference type="RefSeq" id="XP_052125817.1">
    <property type="nucleotide sequence ID" value="XM_052269857.1"/>
</dbReference>
<proteinExistence type="predicted"/>
<evidence type="ECO:0000313" key="2">
    <source>
        <dbReference type="Proteomes" id="UP000504606"/>
    </source>
</evidence>
<organism evidence="2 3">
    <name type="scientific">Frankliniella occidentalis</name>
    <name type="common">Western flower thrips</name>
    <name type="synonym">Euthrips occidentalis</name>
    <dbReference type="NCBI Taxonomy" id="133901"/>
    <lineage>
        <taxon>Eukaryota</taxon>
        <taxon>Metazoa</taxon>
        <taxon>Ecdysozoa</taxon>
        <taxon>Arthropoda</taxon>
        <taxon>Hexapoda</taxon>
        <taxon>Insecta</taxon>
        <taxon>Pterygota</taxon>
        <taxon>Neoptera</taxon>
        <taxon>Paraneoptera</taxon>
        <taxon>Thysanoptera</taxon>
        <taxon>Terebrantia</taxon>
        <taxon>Thripoidea</taxon>
        <taxon>Thripidae</taxon>
        <taxon>Frankliniella</taxon>
    </lineage>
</organism>
<evidence type="ECO:0000313" key="4">
    <source>
        <dbReference type="RefSeq" id="XP_052125816.1"/>
    </source>
</evidence>
<accession>A0A9C6U407</accession>
<dbReference type="RefSeq" id="XP_052125815.1">
    <property type="nucleotide sequence ID" value="XM_052269855.1"/>
</dbReference>
<evidence type="ECO:0000313" key="5">
    <source>
        <dbReference type="RefSeq" id="XP_052125817.1"/>
    </source>
</evidence>
<feature type="compositionally biased region" description="Basic and acidic residues" evidence="1">
    <location>
        <begin position="89"/>
        <end position="106"/>
    </location>
</feature>
<dbReference type="RefSeq" id="XP_052125816.1">
    <property type="nucleotide sequence ID" value="XM_052269856.1"/>
</dbReference>
<gene>
    <name evidence="3 4 5" type="primary">LOC127749890</name>
</gene>
<protein>
    <submittedName>
        <fullName evidence="3 4">Uncharacterized protein LOC127749890 isoform X2</fullName>
    </submittedName>
</protein>
<feature type="compositionally biased region" description="Basic and acidic residues" evidence="1">
    <location>
        <begin position="125"/>
        <end position="158"/>
    </location>
</feature>
<evidence type="ECO:0000256" key="1">
    <source>
        <dbReference type="SAM" id="MobiDB-lite"/>
    </source>
</evidence>
<feature type="region of interest" description="Disordered" evidence="1">
    <location>
        <begin position="76"/>
        <end position="176"/>
    </location>
</feature>
<sequence length="176" mass="19819">MTEVVSPAHQVISVRRYEAAPVPVSGNTELVDPDNLLATNKEEEWITKKKTELTTTKQIETRVKRHVVLEDGKVVDDSGPIVTTNTTEDTEKQEHQHTEHRTHGDDPPSGDEGWVAVPGPGGTVREVKEKKVRSREEKEERRETEDIHHHGDITDEVRTPAAWERGHKMVTPQGTC</sequence>
<dbReference type="Proteomes" id="UP000504606">
    <property type="component" value="Unplaced"/>
</dbReference>
<dbReference type="GeneID" id="127749890"/>
<evidence type="ECO:0000313" key="3">
    <source>
        <dbReference type="RefSeq" id="XP_052125815.1"/>
    </source>
</evidence>
<name>A0A9C6U407_FRAOC</name>
<dbReference type="AlphaFoldDB" id="A0A9C6U407"/>
<reference evidence="3 4" key="1">
    <citation type="submission" date="2025-04" db="UniProtKB">
        <authorList>
            <consortium name="RefSeq"/>
        </authorList>
    </citation>
    <scope>IDENTIFICATION</scope>
    <source>
        <tissue evidence="3 4">Whole organism</tissue>
    </source>
</reference>